<protein>
    <submittedName>
        <fullName evidence="1">Uncharacterized protein</fullName>
    </submittedName>
</protein>
<sequence length="174" mass="20195">MENELLLLNVLTVQRPLDLRFYVGLAEHDKSRLQLELIHTACLELAKRREWSHAPFDEAYAHCVQANLTNAWVMKIGRKRFFTSPDGLLTACLVCQWTLTTFVVDVVFMSKRRNDYQCQRIIENEPFREHGFDAACWLNGQTFQVTASRPTRHWQAHVGSKTSAVVCYRPVQEV</sequence>
<keyword evidence="2" id="KW-1185">Reference proteome</keyword>
<dbReference type="Proteomes" id="UP000831113">
    <property type="component" value="Chromosome"/>
</dbReference>
<organism evidence="1 2">
    <name type="scientific">Hymenobacter tibetensis</name>
    <dbReference type="NCBI Taxonomy" id="497967"/>
    <lineage>
        <taxon>Bacteria</taxon>
        <taxon>Pseudomonadati</taxon>
        <taxon>Bacteroidota</taxon>
        <taxon>Cytophagia</taxon>
        <taxon>Cytophagales</taxon>
        <taxon>Hymenobacteraceae</taxon>
        <taxon>Hymenobacter</taxon>
    </lineage>
</organism>
<evidence type="ECO:0000313" key="2">
    <source>
        <dbReference type="Proteomes" id="UP000831113"/>
    </source>
</evidence>
<dbReference type="RefSeq" id="WP_243795965.1">
    <property type="nucleotide sequence ID" value="NZ_CP094669.1"/>
</dbReference>
<accession>A0ABY4CW96</accession>
<dbReference type="EMBL" id="CP094669">
    <property type="protein sequence ID" value="UOG73455.1"/>
    <property type="molecule type" value="Genomic_DNA"/>
</dbReference>
<evidence type="ECO:0000313" key="1">
    <source>
        <dbReference type="EMBL" id="UOG73455.1"/>
    </source>
</evidence>
<name>A0ABY4CW96_9BACT</name>
<proteinExistence type="predicted"/>
<reference evidence="1 2" key="1">
    <citation type="submission" date="2022-03" db="EMBL/GenBank/DDBJ databases">
        <title>Hymenobactersp. isolated from the air.</title>
        <authorList>
            <person name="Won M."/>
            <person name="Kwon S.-W."/>
        </authorList>
    </citation>
    <scope>NUCLEOTIDE SEQUENCE [LARGE SCALE GENOMIC DNA]</scope>
    <source>
        <strain evidence="1 2">KACC 21982</strain>
    </source>
</reference>
<gene>
    <name evidence="1" type="ORF">MTX78_15120</name>
</gene>